<dbReference type="AlphaFoldDB" id="A0A815K0A9"/>
<dbReference type="Proteomes" id="UP000681967">
    <property type="component" value="Unassembled WGS sequence"/>
</dbReference>
<evidence type="ECO:0000256" key="3">
    <source>
        <dbReference type="ARBA" id="ARBA00022692"/>
    </source>
</evidence>
<keyword evidence="5" id="KW-0443">Lipid metabolism</keyword>
<evidence type="ECO:0000313" key="12">
    <source>
        <dbReference type="EMBL" id="CAF2041787.1"/>
    </source>
</evidence>
<evidence type="ECO:0000313" key="10">
    <source>
        <dbReference type="EMBL" id="CAF1383448.1"/>
    </source>
</evidence>
<dbReference type="Proteomes" id="UP000663834">
    <property type="component" value="Unassembled WGS sequence"/>
</dbReference>
<organism evidence="10 16">
    <name type="scientific">Rotaria magnacalcarata</name>
    <dbReference type="NCBI Taxonomy" id="392030"/>
    <lineage>
        <taxon>Eukaryota</taxon>
        <taxon>Metazoa</taxon>
        <taxon>Spiralia</taxon>
        <taxon>Gnathifera</taxon>
        <taxon>Rotifera</taxon>
        <taxon>Eurotatoria</taxon>
        <taxon>Bdelloidea</taxon>
        <taxon>Philodinida</taxon>
        <taxon>Philodinidae</taxon>
        <taxon>Rotaria</taxon>
    </lineage>
</organism>
<dbReference type="EMBL" id="CAJNOV010009949">
    <property type="protein sequence ID" value="CAF1383448.1"/>
    <property type="molecule type" value="Genomic_DNA"/>
</dbReference>
<evidence type="ECO:0000313" key="14">
    <source>
        <dbReference type="EMBL" id="CAF3897590.1"/>
    </source>
</evidence>
<dbReference type="Proteomes" id="UP000663824">
    <property type="component" value="Unassembled WGS sequence"/>
</dbReference>
<feature type="transmembrane region" description="Helical" evidence="9">
    <location>
        <begin position="77"/>
        <end position="96"/>
    </location>
</feature>
<evidence type="ECO:0008006" key="17">
    <source>
        <dbReference type="Google" id="ProtNLM"/>
    </source>
</evidence>
<evidence type="ECO:0000256" key="8">
    <source>
        <dbReference type="ARBA" id="ARBA00023264"/>
    </source>
</evidence>
<evidence type="ECO:0000313" key="15">
    <source>
        <dbReference type="EMBL" id="CAF3914298.1"/>
    </source>
</evidence>
<dbReference type="UniPathway" id="UPA00753"/>
<dbReference type="PANTHER" id="PTHR12714:SF9">
    <property type="entry name" value="PROTEIN-S-ISOPRENYLCYSTEINE O-METHYLTRANSFERASE"/>
    <property type="match status" value="1"/>
</dbReference>
<gene>
    <name evidence="14" type="ORF">BYL167_LOCUS8294</name>
    <name evidence="10" type="ORF">CJN711_LOCUS21071</name>
    <name evidence="13" type="ORF">GIL414_LOCUS5736</name>
    <name evidence="11" type="ORF">KQP761_LOCUS10658</name>
    <name evidence="12" type="ORF">MBJ925_LOCUS11502</name>
    <name evidence="15" type="ORF">SMN809_LOCUS7323</name>
</gene>
<dbReference type="Pfam" id="PF04191">
    <property type="entry name" value="PEMT"/>
    <property type="match status" value="1"/>
</dbReference>
<name>A0A815K0A9_9BILA</name>
<dbReference type="Proteomes" id="UP000681720">
    <property type="component" value="Unassembled WGS sequence"/>
</dbReference>
<keyword evidence="8" id="KW-1208">Phospholipid metabolism</keyword>
<keyword evidence="7" id="KW-0594">Phospholipid biosynthesis</keyword>
<dbReference type="Proteomes" id="UP000676336">
    <property type="component" value="Unassembled WGS sequence"/>
</dbReference>
<dbReference type="PANTHER" id="PTHR12714">
    <property type="entry name" value="PROTEIN-S ISOPRENYLCYSTEINE O-METHYLTRANSFERASE"/>
    <property type="match status" value="1"/>
</dbReference>
<dbReference type="GO" id="GO:0006656">
    <property type="term" value="P:phosphatidylcholine biosynthetic process"/>
    <property type="evidence" value="ECO:0007669"/>
    <property type="project" value="UniProtKB-UniPathway"/>
</dbReference>
<dbReference type="EMBL" id="CAJNRE010005089">
    <property type="protein sequence ID" value="CAF2041787.1"/>
    <property type="molecule type" value="Genomic_DNA"/>
</dbReference>
<dbReference type="OrthoDB" id="422086at2759"/>
<dbReference type="GO" id="GO:0012505">
    <property type="term" value="C:endomembrane system"/>
    <property type="evidence" value="ECO:0007669"/>
    <property type="project" value="UniProtKB-SubCell"/>
</dbReference>
<dbReference type="EMBL" id="CAJOBI010002099">
    <property type="protein sequence ID" value="CAF3914298.1"/>
    <property type="molecule type" value="Genomic_DNA"/>
</dbReference>
<keyword evidence="3 9" id="KW-0812">Transmembrane</keyword>
<reference evidence="10" key="1">
    <citation type="submission" date="2021-02" db="EMBL/GenBank/DDBJ databases">
        <authorList>
            <person name="Nowell W R."/>
        </authorList>
    </citation>
    <scope>NUCLEOTIDE SEQUENCE</scope>
</reference>
<dbReference type="InterPro" id="IPR007318">
    <property type="entry name" value="Phopholipid_MeTrfase"/>
</dbReference>
<evidence type="ECO:0000256" key="5">
    <source>
        <dbReference type="ARBA" id="ARBA00023098"/>
    </source>
</evidence>
<proteinExistence type="predicted"/>
<evidence type="ECO:0000256" key="9">
    <source>
        <dbReference type="SAM" id="Phobius"/>
    </source>
</evidence>
<accession>A0A815K0A9</accession>
<evidence type="ECO:0000256" key="2">
    <source>
        <dbReference type="ARBA" id="ARBA00022516"/>
    </source>
</evidence>
<evidence type="ECO:0000256" key="7">
    <source>
        <dbReference type="ARBA" id="ARBA00023209"/>
    </source>
</evidence>
<keyword evidence="6 9" id="KW-0472">Membrane</keyword>
<evidence type="ECO:0000313" key="11">
    <source>
        <dbReference type="EMBL" id="CAF1423003.1"/>
    </source>
</evidence>
<evidence type="ECO:0000313" key="13">
    <source>
        <dbReference type="EMBL" id="CAF3884911.1"/>
    </source>
</evidence>
<comment type="subcellular location">
    <subcellularLocation>
        <location evidence="1">Endomembrane system</location>
        <topology evidence="1">Multi-pass membrane protein</topology>
    </subcellularLocation>
</comment>
<dbReference type="GO" id="GO:0016740">
    <property type="term" value="F:transferase activity"/>
    <property type="evidence" value="ECO:0007669"/>
    <property type="project" value="UniProtKB-ARBA"/>
</dbReference>
<comment type="caution">
    <text evidence="10">The sequence shown here is derived from an EMBL/GenBank/DDBJ whole genome shotgun (WGS) entry which is preliminary data.</text>
</comment>
<keyword evidence="2" id="KW-0444">Lipid biosynthesis</keyword>
<evidence type="ECO:0000256" key="6">
    <source>
        <dbReference type="ARBA" id="ARBA00023136"/>
    </source>
</evidence>
<keyword evidence="4 9" id="KW-1133">Transmembrane helix</keyword>
<dbReference type="Proteomes" id="UP000663855">
    <property type="component" value="Unassembled WGS sequence"/>
</dbReference>
<dbReference type="EMBL" id="CAJNOW010004601">
    <property type="protein sequence ID" value="CAF1423003.1"/>
    <property type="molecule type" value="Genomic_DNA"/>
</dbReference>
<protein>
    <recommendedName>
        <fullName evidence="17">Protein-S-isoprenylcysteine O-methyltransferase</fullName>
    </recommendedName>
</protein>
<dbReference type="EMBL" id="CAJOBJ010001553">
    <property type="protein sequence ID" value="CAF3884911.1"/>
    <property type="molecule type" value="Genomic_DNA"/>
</dbReference>
<sequence length="198" mass="23166">MDLDGNLNMLFGIPVALMEVYISKKKYSSTVSPKTPSKDRGTIFILWLIILCAQISSIHCTRLGYGSKIILNKHVKYFVWIPFSISLFFIGLLLRIKSIDQLGKWFTTAIRTTDSQQLIDVGLYRKMRHPSYAGVLLYFFGLSLLLNNWLTFCITMIPISSVFYYRIHIEEQELKKHFGKRYEEYKQKVPYMIIPKVF</sequence>
<dbReference type="Gene3D" id="1.20.120.1630">
    <property type="match status" value="1"/>
</dbReference>
<feature type="transmembrane region" description="Helical" evidence="9">
    <location>
        <begin position="135"/>
        <end position="165"/>
    </location>
</feature>
<evidence type="ECO:0000256" key="1">
    <source>
        <dbReference type="ARBA" id="ARBA00004127"/>
    </source>
</evidence>
<evidence type="ECO:0000256" key="4">
    <source>
        <dbReference type="ARBA" id="ARBA00022989"/>
    </source>
</evidence>
<dbReference type="EMBL" id="CAJOBH010002259">
    <property type="protein sequence ID" value="CAF3897590.1"/>
    <property type="molecule type" value="Genomic_DNA"/>
</dbReference>
<feature type="transmembrane region" description="Helical" evidence="9">
    <location>
        <begin position="43"/>
        <end position="65"/>
    </location>
</feature>
<evidence type="ECO:0000313" key="16">
    <source>
        <dbReference type="Proteomes" id="UP000663855"/>
    </source>
</evidence>